<dbReference type="STRING" id="1285242.A6A04_14390"/>
<dbReference type="GO" id="GO:0046872">
    <property type="term" value="F:metal ion binding"/>
    <property type="evidence" value="ECO:0007669"/>
    <property type="project" value="UniProtKB-KW"/>
</dbReference>
<dbReference type="PANTHER" id="PTHR12151">
    <property type="entry name" value="ELECTRON TRANSPORT PROTIN SCO1/SENC FAMILY MEMBER"/>
    <property type="match status" value="1"/>
</dbReference>
<dbReference type="InterPro" id="IPR003782">
    <property type="entry name" value="SCO1/SenC"/>
</dbReference>
<organism evidence="6 7">
    <name type="scientific">Paramagnetospirillum marisnigri</name>
    <dbReference type="NCBI Taxonomy" id="1285242"/>
    <lineage>
        <taxon>Bacteria</taxon>
        <taxon>Pseudomonadati</taxon>
        <taxon>Pseudomonadota</taxon>
        <taxon>Alphaproteobacteria</taxon>
        <taxon>Rhodospirillales</taxon>
        <taxon>Magnetospirillaceae</taxon>
        <taxon>Paramagnetospirillum</taxon>
    </lineage>
</organism>
<evidence type="ECO:0000313" key="7">
    <source>
        <dbReference type="Proteomes" id="UP000078428"/>
    </source>
</evidence>
<dbReference type="AlphaFoldDB" id="A0A178MTV7"/>
<name>A0A178MTV7_9PROT</name>
<evidence type="ECO:0000256" key="2">
    <source>
        <dbReference type="ARBA" id="ARBA00023008"/>
    </source>
</evidence>
<feature type="binding site" evidence="3">
    <location>
        <position position="79"/>
    </location>
    <ligand>
        <name>Cu cation</name>
        <dbReference type="ChEBI" id="CHEBI:23378"/>
    </ligand>
</feature>
<comment type="caution">
    <text evidence="6">The sequence shown here is derived from an EMBL/GenBank/DDBJ whole genome shotgun (WGS) entry which is preliminary data.</text>
</comment>
<comment type="similarity">
    <text evidence="1">Belongs to the SCO1/2 family.</text>
</comment>
<keyword evidence="2 3" id="KW-0186">Copper</keyword>
<keyword evidence="7" id="KW-1185">Reference proteome</keyword>
<dbReference type="PROSITE" id="PS51352">
    <property type="entry name" value="THIOREDOXIN_2"/>
    <property type="match status" value="1"/>
</dbReference>
<keyword evidence="3" id="KW-0479">Metal-binding</keyword>
<gene>
    <name evidence="6" type="ORF">A6A04_14390</name>
</gene>
<feature type="domain" description="Thioredoxin" evidence="5">
    <location>
        <begin position="33"/>
        <end position="200"/>
    </location>
</feature>
<evidence type="ECO:0000256" key="1">
    <source>
        <dbReference type="ARBA" id="ARBA00010996"/>
    </source>
</evidence>
<proteinExistence type="inferred from homology"/>
<evidence type="ECO:0000256" key="4">
    <source>
        <dbReference type="PIRSR" id="PIRSR603782-2"/>
    </source>
</evidence>
<dbReference type="Proteomes" id="UP000078428">
    <property type="component" value="Unassembled WGS sequence"/>
</dbReference>
<keyword evidence="4" id="KW-1015">Disulfide bond</keyword>
<feature type="disulfide bond" description="Redox-active" evidence="4">
    <location>
        <begin position="75"/>
        <end position="79"/>
    </location>
</feature>
<dbReference type="InterPro" id="IPR036249">
    <property type="entry name" value="Thioredoxin-like_sf"/>
</dbReference>
<evidence type="ECO:0000256" key="3">
    <source>
        <dbReference type="PIRSR" id="PIRSR603782-1"/>
    </source>
</evidence>
<dbReference type="OrthoDB" id="9790194at2"/>
<dbReference type="FunFam" id="3.40.30.10:FF:000013">
    <property type="entry name" value="Blast:Protein SCO1 homolog, mitochondrial"/>
    <property type="match status" value="1"/>
</dbReference>
<dbReference type="PANTHER" id="PTHR12151:SF25">
    <property type="entry name" value="LINALOOL DEHYDRATASE_ISOMERASE DOMAIN-CONTAINING PROTEIN"/>
    <property type="match status" value="1"/>
</dbReference>
<evidence type="ECO:0000313" key="6">
    <source>
        <dbReference type="EMBL" id="OAN53143.1"/>
    </source>
</evidence>
<protein>
    <recommendedName>
        <fullName evidence="5">Thioredoxin domain-containing protein</fullName>
    </recommendedName>
</protein>
<dbReference type="Gene3D" id="3.40.30.10">
    <property type="entry name" value="Glutaredoxin"/>
    <property type="match status" value="1"/>
</dbReference>
<evidence type="ECO:0000259" key="5">
    <source>
        <dbReference type="PROSITE" id="PS51352"/>
    </source>
</evidence>
<dbReference type="SUPFAM" id="SSF52833">
    <property type="entry name" value="Thioredoxin-like"/>
    <property type="match status" value="1"/>
</dbReference>
<accession>A0A178MTV7</accession>
<dbReference type="CDD" id="cd02968">
    <property type="entry name" value="SCO"/>
    <property type="match status" value="1"/>
</dbReference>
<dbReference type="EMBL" id="LWQT01000040">
    <property type="protein sequence ID" value="OAN53143.1"/>
    <property type="molecule type" value="Genomic_DNA"/>
</dbReference>
<feature type="binding site" evidence="3">
    <location>
        <position position="75"/>
    </location>
    <ligand>
        <name>Cu cation</name>
        <dbReference type="ChEBI" id="CHEBI:23378"/>
    </ligand>
</feature>
<dbReference type="Pfam" id="PF02630">
    <property type="entry name" value="SCO1-SenC"/>
    <property type="match status" value="1"/>
</dbReference>
<sequence length="208" mass="22553">MRSADSLGTRWTMRGLILALMTLAVTLIPALAARADDPDRAFSGRFLLVDMNGRTVSDETYAGKVRLVSFGYTYCPDICPTTLNTLSAALDQLGADKDKVATLFISIDPERDTPAHLKEYLASFPGITGLSGTPEQVAAAARNLKARYQKQPAENGDPAAYSMDHSSSILILDRAGNFLARMPHASAPDRLVERVRGYLQPKAIEGRP</sequence>
<reference evidence="6 7" key="1">
    <citation type="submission" date="2016-04" db="EMBL/GenBank/DDBJ databases">
        <title>Draft genome sequence of freshwater magnetotactic bacteria Magnetospirillum marisnigri SP-1 and Magnetospirillum moscoviense BB-1.</title>
        <authorList>
            <person name="Koziaeva V."/>
            <person name="Dziuba M.V."/>
            <person name="Ivanov T.M."/>
            <person name="Kuznetsov B."/>
            <person name="Grouzdev D.S."/>
        </authorList>
    </citation>
    <scope>NUCLEOTIDE SEQUENCE [LARGE SCALE GENOMIC DNA]</scope>
    <source>
        <strain evidence="6 7">SP-1</strain>
    </source>
</reference>
<dbReference type="InterPro" id="IPR013766">
    <property type="entry name" value="Thioredoxin_domain"/>
</dbReference>
<feature type="binding site" evidence="3">
    <location>
        <position position="165"/>
    </location>
    <ligand>
        <name>Cu cation</name>
        <dbReference type="ChEBI" id="CHEBI:23378"/>
    </ligand>
</feature>